<comment type="subunit">
    <text evidence="7">The Tat system comprises two distinct complexes: a TatABC complex, containing multiple copies of TatA, TatB and TatC subunits, and a separate TatA complex, containing only TatA subunits. Substrates initially bind to the TatABC complex, which probably triggers association of the separate TatA complex to form the active translocon.</text>
</comment>
<keyword evidence="3 7" id="KW-0653">Protein transport</keyword>
<dbReference type="GO" id="GO:0033281">
    <property type="term" value="C:TAT protein transport complex"/>
    <property type="evidence" value="ECO:0007669"/>
    <property type="project" value="UniProtKB-UniRule"/>
</dbReference>
<evidence type="ECO:0000313" key="10">
    <source>
        <dbReference type="Proteomes" id="UP000242637"/>
    </source>
</evidence>
<evidence type="ECO:0000256" key="1">
    <source>
        <dbReference type="ARBA" id="ARBA00004141"/>
    </source>
</evidence>
<dbReference type="PANTHER" id="PTHR30371">
    <property type="entry name" value="SEC-INDEPENDENT PROTEIN TRANSLOCASE PROTEIN TATC"/>
    <property type="match status" value="1"/>
</dbReference>
<dbReference type="GO" id="GO:0043953">
    <property type="term" value="P:protein transport by the Tat complex"/>
    <property type="evidence" value="ECO:0007669"/>
    <property type="project" value="UniProtKB-UniRule"/>
</dbReference>
<feature type="transmembrane region" description="Helical" evidence="7">
    <location>
        <begin position="139"/>
        <end position="172"/>
    </location>
</feature>
<dbReference type="PRINTS" id="PR01840">
    <property type="entry name" value="TATCFAMILY"/>
</dbReference>
<keyword evidence="2 7" id="KW-0812">Transmembrane</keyword>
<keyword evidence="7" id="KW-1003">Cell membrane</keyword>
<protein>
    <recommendedName>
        <fullName evidence="7">Sec-independent protein translocase protein TatC</fullName>
    </recommendedName>
</protein>
<evidence type="ECO:0000256" key="7">
    <source>
        <dbReference type="HAMAP-Rule" id="MF_00902"/>
    </source>
</evidence>
<feature type="transmembrane region" description="Helical" evidence="7">
    <location>
        <begin position="224"/>
        <end position="241"/>
    </location>
</feature>
<dbReference type="GeneID" id="63459898"/>
<reference evidence="9 10" key="1">
    <citation type="submission" date="2017-06" db="EMBL/GenBank/DDBJ databases">
        <authorList>
            <consortium name="Pathogen Informatics"/>
        </authorList>
    </citation>
    <scope>NUCLEOTIDE SEQUENCE [LARGE SCALE GENOMIC DNA]</scope>
    <source>
        <strain evidence="9 10">NCTC13039</strain>
    </source>
</reference>
<dbReference type="RefSeq" id="WP_231935363.1">
    <property type="nucleotide sequence ID" value="NZ_JAAFNO010000001.1"/>
</dbReference>
<sequence>MSASGGHEVTDVDGPGVAGSSVHRQVRRPRLKHRRRDPEGRMPLAEHLRELKNRFLVALLALVVAAVPGWMWYEPILNDLTSPLRMRRGDVNYATLTSPLAVQIQVALFVALILSSPVWIYQVWAFIVPGLRRKEKWTALAFMLTAIPLFVSGCWLAYVTLPKAIVILIGFTPSQGVNIVPADEYLTFVTRFIVAFGCAFLLPVFLVGLNMIGVFPAAAMLRGWRFAVVGLFVFAAFITPTPDPWTMFGLAIPMTVLYFAAWAVASLLERSKARKRPEWSNLSDDQASPL</sequence>
<feature type="transmembrane region" description="Helical" evidence="7">
    <location>
        <begin position="247"/>
        <end position="268"/>
    </location>
</feature>
<evidence type="ECO:0000256" key="3">
    <source>
        <dbReference type="ARBA" id="ARBA00022927"/>
    </source>
</evidence>
<feature type="region of interest" description="Disordered" evidence="8">
    <location>
        <begin position="1"/>
        <end position="39"/>
    </location>
</feature>
<keyword evidence="10" id="KW-1185">Reference proteome</keyword>
<dbReference type="PANTHER" id="PTHR30371:SF0">
    <property type="entry name" value="SEC-INDEPENDENT PROTEIN TRANSLOCASE PROTEIN TATC, CHLOROPLASTIC-RELATED"/>
    <property type="match status" value="1"/>
</dbReference>
<dbReference type="Proteomes" id="UP000242637">
    <property type="component" value="Chromosome 1"/>
</dbReference>
<dbReference type="NCBIfam" id="TIGR00945">
    <property type="entry name" value="tatC"/>
    <property type="match status" value="1"/>
</dbReference>
<organism evidence="9 10">
    <name type="scientific">Dermatophilus congolensis</name>
    <dbReference type="NCBI Taxonomy" id="1863"/>
    <lineage>
        <taxon>Bacteria</taxon>
        <taxon>Bacillati</taxon>
        <taxon>Actinomycetota</taxon>
        <taxon>Actinomycetes</taxon>
        <taxon>Micrococcales</taxon>
        <taxon>Dermatophilaceae</taxon>
        <taxon>Dermatophilus</taxon>
    </lineage>
</organism>
<comment type="similarity">
    <text evidence="7">Belongs to the TatC family.</text>
</comment>
<dbReference type="GO" id="GO:0065002">
    <property type="term" value="P:intracellular protein transmembrane transport"/>
    <property type="evidence" value="ECO:0007669"/>
    <property type="project" value="TreeGrafter"/>
</dbReference>
<feature type="compositionally biased region" description="Basic residues" evidence="8">
    <location>
        <begin position="24"/>
        <end position="35"/>
    </location>
</feature>
<accession>A0A239VL87</accession>
<dbReference type="HAMAP" id="MF_00902">
    <property type="entry name" value="TatC"/>
    <property type="match status" value="1"/>
</dbReference>
<gene>
    <name evidence="9" type="primary">tatC2</name>
    <name evidence="7" type="synonym">tatC</name>
    <name evidence="9" type="ORF">SAMEA4475696_01699</name>
</gene>
<evidence type="ECO:0000256" key="5">
    <source>
        <dbReference type="ARBA" id="ARBA00023010"/>
    </source>
</evidence>
<dbReference type="InterPro" id="IPR002033">
    <property type="entry name" value="TatC"/>
</dbReference>
<evidence type="ECO:0000256" key="8">
    <source>
        <dbReference type="SAM" id="MobiDB-lite"/>
    </source>
</evidence>
<dbReference type="GO" id="GO:0009977">
    <property type="term" value="F:proton motive force dependent protein transmembrane transporter activity"/>
    <property type="evidence" value="ECO:0007669"/>
    <property type="project" value="TreeGrafter"/>
</dbReference>
<evidence type="ECO:0000313" key="9">
    <source>
        <dbReference type="EMBL" id="SNV22977.1"/>
    </source>
</evidence>
<keyword evidence="7" id="KW-0813">Transport</keyword>
<dbReference type="Pfam" id="PF00902">
    <property type="entry name" value="TatC"/>
    <property type="match status" value="1"/>
</dbReference>
<evidence type="ECO:0000256" key="6">
    <source>
        <dbReference type="ARBA" id="ARBA00023136"/>
    </source>
</evidence>
<feature type="transmembrane region" description="Helical" evidence="7">
    <location>
        <begin position="106"/>
        <end position="127"/>
    </location>
</feature>
<comment type="subcellular location">
    <subcellularLocation>
        <location evidence="7">Cell membrane</location>
        <topology evidence="7">Multi-pass membrane protein</topology>
    </subcellularLocation>
    <subcellularLocation>
        <location evidence="1">Membrane</location>
        <topology evidence="1">Multi-pass membrane protein</topology>
    </subcellularLocation>
</comment>
<name>A0A239VL87_9MICO</name>
<evidence type="ECO:0000256" key="2">
    <source>
        <dbReference type="ARBA" id="ARBA00022692"/>
    </source>
</evidence>
<comment type="function">
    <text evidence="7">Part of the twin-arginine translocation (Tat) system that transports large folded proteins containing a characteristic twin-arginine motif in their signal peptide across membranes. Together with TatB, TatC is part of a receptor directly interacting with Tat signal peptides.</text>
</comment>
<dbReference type="EMBL" id="LT906453">
    <property type="protein sequence ID" value="SNV22977.1"/>
    <property type="molecule type" value="Genomic_DNA"/>
</dbReference>
<dbReference type="STRING" id="1121387.GCA_000429885_00069"/>
<feature type="transmembrane region" description="Helical" evidence="7">
    <location>
        <begin position="55"/>
        <end position="73"/>
    </location>
</feature>
<keyword evidence="6 7" id="KW-0472">Membrane</keyword>
<evidence type="ECO:0000256" key="4">
    <source>
        <dbReference type="ARBA" id="ARBA00022989"/>
    </source>
</evidence>
<feature type="transmembrane region" description="Helical" evidence="7">
    <location>
        <begin position="192"/>
        <end position="212"/>
    </location>
</feature>
<proteinExistence type="inferred from homology"/>
<dbReference type="KEGG" id="dco:SAMEA4475696_1699"/>
<dbReference type="AlphaFoldDB" id="A0A239VL87"/>
<keyword evidence="5 7" id="KW-0811">Translocation</keyword>
<keyword evidence="4 7" id="KW-1133">Transmembrane helix</keyword>